<dbReference type="PANTHER" id="PTHR33620:SF1">
    <property type="entry name" value="UREASE ACCESSORY PROTEIN F"/>
    <property type="match status" value="1"/>
</dbReference>
<dbReference type="EMBL" id="AY466441">
    <property type="protein sequence ID" value="AAS00414.1"/>
    <property type="molecule type" value="Genomic_DNA"/>
</dbReference>
<evidence type="ECO:0000256" key="3">
    <source>
        <dbReference type="HAMAP-Rule" id="MF_01385"/>
    </source>
</evidence>
<protein>
    <recommendedName>
        <fullName evidence="3">Urease accessory protein UreF</fullName>
    </recommendedName>
</protein>
<evidence type="ECO:0000313" key="6">
    <source>
        <dbReference type="Proteomes" id="UP000233786"/>
    </source>
</evidence>
<name>Q6JHP3_SACSN</name>
<evidence type="ECO:0000313" key="5">
    <source>
        <dbReference type="EMBL" id="PKW16134.1"/>
    </source>
</evidence>
<keyword evidence="2 3" id="KW-0143">Chaperone</keyword>
<comment type="function">
    <text evidence="3">Required for maturation of urease via the functional incorporation of the urease nickel metallocenter.</text>
</comment>
<organism evidence="4">
    <name type="scientific">Saccharopolyspora spinosa</name>
    <dbReference type="NCBI Taxonomy" id="60894"/>
    <lineage>
        <taxon>Bacteria</taxon>
        <taxon>Bacillati</taxon>
        <taxon>Actinomycetota</taxon>
        <taxon>Actinomycetes</taxon>
        <taxon>Pseudonocardiales</taxon>
        <taxon>Pseudonocardiaceae</taxon>
        <taxon>Saccharopolyspora</taxon>
    </lineage>
</organism>
<gene>
    <name evidence="3" type="primary">ureF</name>
    <name evidence="5" type="ORF">A8926_3932</name>
</gene>
<keyword evidence="1 3" id="KW-0996">Nickel insertion</keyword>
<comment type="subcellular location">
    <subcellularLocation>
        <location evidence="3">Cytoplasm</location>
    </subcellularLocation>
</comment>
<evidence type="ECO:0000256" key="2">
    <source>
        <dbReference type="ARBA" id="ARBA00023186"/>
    </source>
</evidence>
<comment type="similarity">
    <text evidence="3">Belongs to the UreF family.</text>
</comment>
<keyword evidence="3" id="KW-0963">Cytoplasm</keyword>
<comment type="subunit">
    <text evidence="3">UreD, UreF and UreG form a complex that acts as a GTP-hydrolysis-dependent molecular chaperone, activating the urease apoprotein by helping to assemble the nickel containing metallocenter of UreC. The UreE protein probably delivers the nickel.</text>
</comment>
<dbReference type="Pfam" id="PF01730">
    <property type="entry name" value="UreF"/>
    <property type="match status" value="1"/>
</dbReference>
<evidence type="ECO:0000256" key="1">
    <source>
        <dbReference type="ARBA" id="ARBA00022988"/>
    </source>
</evidence>
<dbReference type="PANTHER" id="PTHR33620">
    <property type="entry name" value="UREASE ACCESSORY PROTEIN F"/>
    <property type="match status" value="1"/>
</dbReference>
<dbReference type="RefSeq" id="WP_010696256.1">
    <property type="nucleotide sequence ID" value="NZ_CP061007.1"/>
</dbReference>
<dbReference type="Gene3D" id="1.10.4190.10">
    <property type="entry name" value="Urease accessory protein UreF"/>
    <property type="match status" value="1"/>
</dbReference>
<keyword evidence="6" id="KW-1185">Reference proteome</keyword>
<dbReference type="OrthoDB" id="3382047at2"/>
<dbReference type="EMBL" id="PJNB01000001">
    <property type="protein sequence ID" value="PKW16134.1"/>
    <property type="molecule type" value="Genomic_DNA"/>
</dbReference>
<dbReference type="PIRSF" id="PIRSF009467">
    <property type="entry name" value="Ureas_acces_UreF"/>
    <property type="match status" value="1"/>
</dbReference>
<proteinExistence type="inferred from homology"/>
<dbReference type="AlphaFoldDB" id="Q6JHP3"/>
<reference evidence="4" key="1">
    <citation type="journal article" date="2004" name="DNA Seq.">
        <title>Analysis of a 108-kb region of the Saccharopolyspora spinosa genome covering the obscurin polyketide synthase locus.</title>
        <authorList>
            <person name="Zirkle R."/>
            <person name="Black T.A."/>
            <person name="Gorlach J."/>
            <person name="Ligon J.M."/>
            <person name="Molnar I."/>
        </authorList>
    </citation>
    <scope>NUCLEOTIDE SEQUENCE</scope>
    <source>
        <strain evidence="4">NRLL 18395</strain>
    </source>
</reference>
<evidence type="ECO:0000313" key="4">
    <source>
        <dbReference type="EMBL" id="AAS00414.1"/>
    </source>
</evidence>
<dbReference type="GO" id="GO:0005737">
    <property type="term" value="C:cytoplasm"/>
    <property type="evidence" value="ECO:0007669"/>
    <property type="project" value="UniProtKB-SubCell"/>
</dbReference>
<accession>Q6JHP3</accession>
<dbReference type="Proteomes" id="UP000233786">
    <property type="component" value="Unassembled WGS sequence"/>
</dbReference>
<dbReference type="GO" id="GO:0016151">
    <property type="term" value="F:nickel cation binding"/>
    <property type="evidence" value="ECO:0007669"/>
    <property type="project" value="UniProtKB-UniRule"/>
</dbReference>
<reference evidence="5 6" key="2">
    <citation type="submission" date="2017-12" db="EMBL/GenBank/DDBJ databases">
        <title>Sequencing the genomes of 1000 Actinobacteria strains.</title>
        <authorList>
            <person name="Klenk H.-P."/>
        </authorList>
    </citation>
    <scope>NUCLEOTIDE SEQUENCE [LARGE SCALE GENOMIC DNA]</scope>
    <source>
        <strain evidence="6">ATCC 49460 / DSM 44228 / JCM 9375 / NBRC 15153 / NRRL 18395 / A83543.1</strain>
        <strain evidence="5">DSM 44228</strain>
    </source>
</reference>
<dbReference type="InterPro" id="IPR038277">
    <property type="entry name" value="UreF_sf"/>
</dbReference>
<dbReference type="InterPro" id="IPR002639">
    <property type="entry name" value="UreF"/>
</dbReference>
<dbReference type="HAMAP" id="MF_01385">
    <property type="entry name" value="UreF"/>
    <property type="match status" value="1"/>
</dbReference>
<dbReference type="STRING" id="994479.GCA_000194155_03286"/>
<sequence>MPILHAAALLLADGRLPTGGHAHSGGVETAVATGVVRTIDELREFCRGRLHTTGSTAAGLAAAAASGADLAHLDAEADARTPSPALRSISRRLGRQMLRTARHLWWSERLAAAARTPDGPHHPVVLGCLSAAAELTPREAALLAAVDSITTPATAALRLLGLDPFQVSGVLAELSGAADAVADNAAMLVAAGTLPSGAAPLLEVYAEQHATLEVHLFAS</sequence>